<keyword evidence="1" id="KW-0812">Transmembrane</keyword>
<evidence type="ECO:0000256" key="1">
    <source>
        <dbReference type="SAM" id="Phobius"/>
    </source>
</evidence>
<feature type="transmembrane region" description="Helical" evidence="1">
    <location>
        <begin position="135"/>
        <end position="154"/>
    </location>
</feature>
<feature type="transmembrane region" description="Helical" evidence="1">
    <location>
        <begin position="174"/>
        <end position="195"/>
    </location>
</feature>
<name>A0A1I3U684_9BACL</name>
<dbReference type="PANTHER" id="PTHR37814">
    <property type="entry name" value="CONSERVED MEMBRANE PROTEIN"/>
    <property type="match status" value="1"/>
</dbReference>
<feature type="transmembrane region" description="Helical" evidence="1">
    <location>
        <begin position="72"/>
        <end position="98"/>
    </location>
</feature>
<feature type="transmembrane region" description="Helical" evidence="1">
    <location>
        <begin position="110"/>
        <end position="128"/>
    </location>
</feature>
<evidence type="ECO:0000313" key="3">
    <source>
        <dbReference type="Proteomes" id="UP000198915"/>
    </source>
</evidence>
<accession>A0A1I3U684</accession>
<evidence type="ECO:0000313" key="2">
    <source>
        <dbReference type="EMBL" id="SFJ77281.1"/>
    </source>
</evidence>
<keyword evidence="1" id="KW-0472">Membrane</keyword>
<keyword evidence="3" id="KW-1185">Reference proteome</keyword>
<dbReference type="STRING" id="1884381.SAMN05518846_105220"/>
<keyword evidence="1" id="KW-1133">Transmembrane helix</keyword>
<dbReference type="RefSeq" id="WP_092268108.1">
    <property type="nucleotide sequence ID" value="NZ_FORT01000005.1"/>
</dbReference>
<gene>
    <name evidence="2" type="ORF">SAMN05518846_105220</name>
</gene>
<reference evidence="3" key="1">
    <citation type="submission" date="2016-10" db="EMBL/GenBank/DDBJ databases">
        <authorList>
            <person name="Varghese N."/>
            <person name="Submissions S."/>
        </authorList>
    </citation>
    <scope>NUCLEOTIDE SEQUENCE [LARGE SCALE GENOMIC DNA]</scope>
    <source>
        <strain evidence="3">OK042</strain>
    </source>
</reference>
<dbReference type="PANTHER" id="PTHR37814:SF1">
    <property type="entry name" value="MEMBRANE PROTEIN"/>
    <property type="match status" value="1"/>
</dbReference>
<feature type="transmembrane region" description="Helical" evidence="1">
    <location>
        <begin position="287"/>
        <end position="308"/>
    </location>
</feature>
<feature type="transmembrane region" description="Helical" evidence="1">
    <location>
        <begin position="314"/>
        <end position="332"/>
    </location>
</feature>
<dbReference type="AlphaFoldDB" id="A0A1I3U684"/>
<dbReference type="InterPro" id="IPR038728">
    <property type="entry name" value="YkvI-like"/>
</dbReference>
<proteinExistence type="predicted"/>
<feature type="transmembrane region" description="Helical" evidence="1">
    <location>
        <begin position="254"/>
        <end position="275"/>
    </location>
</feature>
<organism evidence="2 3">
    <name type="scientific">Brevibacillus centrosporus</name>
    <dbReference type="NCBI Taxonomy" id="54910"/>
    <lineage>
        <taxon>Bacteria</taxon>
        <taxon>Bacillati</taxon>
        <taxon>Bacillota</taxon>
        <taxon>Bacilli</taxon>
        <taxon>Bacillales</taxon>
        <taxon>Paenibacillaceae</taxon>
        <taxon>Brevibacillus</taxon>
    </lineage>
</organism>
<protein>
    <submittedName>
        <fullName evidence="2">Uncharacterized membrane protein YkvI</fullName>
    </submittedName>
</protein>
<dbReference type="Proteomes" id="UP000198915">
    <property type="component" value="Unassembled WGS sequence"/>
</dbReference>
<sequence>MDKGAWQIAVLFAGAALGGTYLGGYEWLRFFAYFGSWGTIGVVLASLALGWFGYSVLSICYRAHIRSLHELFLHWFGEAFGPTLSVLTHLFLLAYAGVITGQFAMQAPAGASPLLFVLVPLLVAIVWLQKGWSWLITGMSVSLATGFLLFGVIFLEQPHVPIPNLGYQMNLNWIVHALLYVGLHFLLCLAVAIPLVKHVAHHQSIRLGVGIGSLLFFLLLITGHAILLSYWHDVHASASPFKLIMLQLIPKGDWLLGLFSLFHGGVLIAAILYALAEPITDRHDLHLLPLLLVMLSFLALFALLPMALSWSVPLVASGTTYCGLSLLIRFIWKRQAPK</sequence>
<feature type="transmembrane region" description="Helical" evidence="1">
    <location>
        <begin position="207"/>
        <end position="231"/>
    </location>
</feature>
<feature type="transmembrane region" description="Helical" evidence="1">
    <location>
        <begin position="34"/>
        <end position="60"/>
    </location>
</feature>
<dbReference type="EMBL" id="FORT01000005">
    <property type="protein sequence ID" value="SFJ77281.1"/>
    <property type="molecule type" value="Genomic_DNA"/>
</dbReference>